<dbReference type="InterPro" id="IPR045175">
    <property type="entry name" value="M28_fam"/>
</dbReference>
<organism evidence="9 10">
    <name type="scientific">Balneicella halophila</name>
    <dbReference type="NCBI Taxonomy" id="1537566"/>
    <lineage>
        <taxon>Bacteria</taxon>
        <taxon>Pseudomonadati</taxon>
        <taxon>Bacteroidota</taxon>
        <taxon>Bacteroidia</taxon>
        <taxon>Bacteroidales</taxon>
        <taxon>Balneicellaceae</taxon>
        <taxon>Balneicella</taxon>
    </lineage>
</organism>
<sequence length="547" mass="61845">MKNYILLILLMTSAFYSCNNKSANPDEAEATINAEDLEKHVMALASDEFQGRKPSTIGEKRTTEYLQKVFKDMGLKGAFENNSYFQEVPIVSMNYSPSTEINLKTKKGNLKLENIKDYIATTPHIVDEVKLKDTPIVFAGYGIVAPEYGWDDYKNIDVEGKIVLVLVNDPGFATKDSTLFNGNAMTYYGRWPYKFEEAARQGATGVWVIHSTDAAGYGWNVLTNTAETNLYIQAENGNKNMCTLEGWINDRACEKLFNACGQDFNQLRENALNRNFEAIELGTNMDISIKNKLKYTSSKNVAAVLEGTVNPEECIVYTAHWDHFGIGPVDNNGDSIYNGACDNAIPLACMLETAKAFSNLKVKPKRSVVFLSITAEETGMIGSQYYAQHSPFAIDKTVANLNYELFLPMGRMKDVTITGFGQSELDNYVAEEAKKQDRYIVAEPFPENGMYYRSDHFRFAQVGVPSLFIKGWQDSREYGKEWAKEQINNYWANAYHKPGDNYYPEQSDLSGNVEDAKLFFKIGYRLANENSFPKWNENSEFKSIREN</sequence>
<comment type="caution">
    <text evidence="9">The sequence shown here is derived from an EMBL/GenBank/DDBJ whole genome shotgun (WGS) entry which is preliminary data.</text>
</comment>
<keyword evidence="2" id="KW-0645">Protease</keyword>
<dbReference type="GO" id="GO:0006508">
    <property type="term" value="P:proteolysis"/>
    <property type="evidence" value="ECO:0007669"/>
    <property type="project" value="UniProtKB-KW"/>
</dbReference>
<dbReference type="InterPro" id="IPR007484">
    <property type="entry name" value="Peptidase_M28"/>
</dbReference>
<dbReference type="SUPFAM" id="SSF53187">
    <property type="entry name" value="Zn-dependent exopeptidases"/>
    <property type="match status" value="1"/>
</dbReference>
<feature type="signal peptide" evidence="7">
    <location>
        <begin position="1"/>
        <end position="22"/>
    </location>
</feature>
<feature type="domain" description="Peptidase M28" evidence="8">
    <location>
        <begin position="300"/>
        <end position="515"/>
    </location>
</feature>
<dbReference type="EMBL" id="QENZ01000003">
    <property type="protein sequence ID" value="PVX52498.1"/>
    <property type="molecule type" value="Genomic_DNA"/>
</dbReference>
<keyword evidence="4 7" id="KW-0732">Signal</keyword>
<accession>A0A7L4URU3</accession>
<evidence type="ECO:0000256" key="2">
    <source>
        <dbReference type="ARBA" id="ARBA00022670"/>
    </source>
</evidence>
<evidence type="ECO:0000313" key="9">
    <source>
        <dbReference type="EMBL" id="PVX52498.1"/>
    </source>
</evidence>
<reference evidence="9 10" key="1">
    <citation type="submission" date="2018-05" db="EMBL/GenBank/DDBJ databases">
        <title>Genomic Encyclopedia of Type Strains, Phase IV (KMG-IV): sequencing the most valuable type-strain genomes for metagenomic binning, comparative biology and taxonomic classification.</title>
        <authorList>
            <person name="Goeker M."/>
        </authorList>
    </citation>
    <scope>NUCLEOTIDE SEQUENCE [LARGE SCALE GENOMIC DNA]</scope>
    <source>
        <strain evidence="9 10">DSM 28579</strain>
    </source>
</reference>
<evidence type="ECO:0000256" key="6">
    <source>
        <dbReference type="ARBA" id="ARBA00022833"/>
    </source>
</evidence>
<keyword evidence="9" id="KW-0121">Carboxypeptidase</keyword>
<keyword evidence="10" id="KW-1185">Reference proteome</keyword>
<dbReference type="SUPFAM" id="SSF52025">
    <property type="entry name" value="PA domain"/>
    <property type="match status" value="1"/>
</dbReference>
<keyword evidence="1" id="KW-0031">Aminopeptidase</keyword>
<dbReference type="RefSeq" id="WP_116496028.1">
    <property type="nucleotide sequence ID" value="NZ_QENZ01000003.1"/>
</dbReference>
<dbReference type="GO" id="GO:0004180">
    <property type="term" value="F:carboxypeptidase activity"/>
    <property type="evidence" value="ECO:0007669"/>
    <property type="project" value="UniProtKB-KW"/>
</dbReference>
<dbReference type="Gene3D" id="3.40.630.10">
    <property type="entry name" value="Zn peptidases"/>
    <property type="match status" value="2"/>
</dbReference>
<evidence type="ECO:0000256" key="7">
    <source>
        <dbReference type="SAM" id="SignalP"/>
    </source>
</evidence>
<dbReference type="PANTHER" id="PTHR12147:SF56">
    <property type="entry name" value="AMINOPEPTIDASE YDR415C-RELATED"/>
    <property type="match status" value="1"/>
</dbReference>
<dbReference type="AlphaFoldDB" id="A0A7L4URU3"/>
<dbReference type="Proteomes" id="UP000251835">
    <property type="component" value="Unassembled WGS sequence"/>
</dbReference>
<evidence type="ECO:0000256" key="4">
    <source>
        <dbReference type="ARBA" id="ARBA00022729"/>
    </source>
</evidence>
<evidence type="ECO:0000256" key="5">
    <source>
        <dbReference type="ARBA" id="ARBA00022801"/>
    </source>
</evidence>
<protein>
    <submittedName>
        <fullName evidence="9">Zn-dependent M28 family amino/carboxypeptidase</fullName>
    </submittedName>
</protein>
<keyword evidence="3" id="KW-0479">Metal-binding</keyword>
<name>A0A7L4URU3_BALHA</name>
<evidence type="ECO:0000313" key="10">
    <source>
        <dbReference type="Proteomes" id="UP000251835"/>
    </source>
</evidence>
<dbReference type="GO" id="GO:0004177">
    <property type="term" value="F:aminopeptidase activity"/>
    <property type="evidence" value="ECO:0007669"/>
    <property type="project" value="UniProtKB-KW"/>
</dbReference>
<evidence type="ECO:0000256" key="1">
    <source>
        <dbReference type="ARBA" id="ARBA00022438"/>
    </source>
</evidence>
<gene>
    <name evidence="9" type="ORF">C7377_0821</name>
</gene>
<proteinExistence type="predicted"/>
<dbReference type="Pfam" id="PF04389">
    <property type="entry name" value="Peptidase_M28"/>
    <property type="match status" value="1"/>
</dbReference>
<dbReference type="InterPro" id="IPR046450">
    <property type="entry name" value="PA_dom_sf"/>
</dbReference>
<dbReference type="GO" id="GO:0046872">
    <property type="term" value="F:metal ion binding"/>
    <property type="evidence" value="ECO:0007669"/>
    <property type="project" value="UniProtKB-KW"/>
</dbReference>
<evidence type="ECO:0000259" key="8">
    <source>
        <dbReference type="Pfam" id="PF04389"/>
    </source>
</evidence>
<dbReference type="GO" id="GO:0008235">
    <property type="term" value="F:metalloexopeptidase activity"/>
    <property type="evidence" value="ECO:0007669"/>
    <property type="project" value="InterPro"/>
</dbReference>
<feature type="chain" id="PRO_5029907081" evidence="7">
    <location>
        <begin position="23"/>
        <end position="547"/>
    </location>
</feature>
<dbReference type="PANTHER" id="PTHR12147">
    <property type="entry name" value="METALLOPEPTIDASE M28 FAMILY MEMBER"/>
    <property type="match status" value="1"/>
</dbReference>
<keyword evidence="5" id="KW-0378">Hydrolase</keyword>
<dbReference type="OrthoDB" id="9764939at2"/>
<keyword evidence="6" id="KW-0862">Zinc</keyword>
<dbReference type="PROSITE" id="PS51257">
    <property type="entry name" value="PROKAR_LIPOPROTEIN"/>
    <property type="match status" value="1"/>
</dbReference>
<evidence type="ECO:0000256" key="3">
    <source>
        <dbReference type="ARBA" id="ARBA00022723"/>
    </source>
</evidence>